<feature type="compositionally biased region" description="Low complexity" evidence="8">
    <location>
        <begin position="249"/>
        <end position="259"/>
    </location>
</feature>
<feature type="region of interest" description="Disordered" evidence="8">
    <location>
        <begin position="762"/>
        <end position="803"/>
    </location>
</feature>
<keyword evidence="3" id="KW-0597">Phosphoprotein</keyword>
<dbReference type="FunFam" id="2.30.29.30:FF:000133">
    <property type="entry name" value="myosin phosphatase Rho-interacting protein isoform X1"/>
    <property type="match status" value="1"/>
</dbReference>
<dbReference type="GeneID" id="100562620"/>
<evidence type="ECO:0000256" key="4">
    <source>
        <dbReference type="ARBA" id="ARBA00023054"/>
    </source>
</evidence>
<feature type="compositionally biased region" description="Basic and acidic residues" evidence="8">
    <location>
        <begin position="462"/>
        <end position="473"/>
    </location>
</feature>
<evidence type="ECO:0000313" key="11">
    <source>
        <dbReference type="Proteomes" id="UP000001646"/>
    </source>
</evidence>
<feature type="compositionally biased region" description="Polar residues" evidence="8">
    <location>
        <begin position="378"/>
        <end position="394"/>
    </location>
</feature>
<feature type="coiled-coil region" evidence="7">
    <location>
        <begin position="1198"/>
        <end position="1225"/>
    </location>
</feature>
<feature type="compositionally biased region" description="Basic and acidic residues" evidence="8">
    <location>
        <begin position="837"/>
        <end position="846"/>
    </location>
</feature>
<reference evidence="10 11" key="1">
    <citation type="submission" date="2009-12" db="EMBL/GenBank/DDBJ databases">
        <title>The Genome Sequence of Anolis carolinensis (Green Anole Lizard).</title>
        <authorList>
            <consortium name="The Genome Sequencing Platform"/>
            <person name="Di Palma F."/>
            <person name="Alfoldi J."/>
            <person name="Heiman D."/>
            <person name="Young S."/>
            <person name="Grabherr M."/>
            <person name="Johnson J."/>
            <person name="Lander E.S."/>
            <person name="Lindblad-Toh K."/>
        </authorList>
    </citation>
    <scope>NUCLEOTIDE SEQUENCE [LARGE SCALE GENOMIC DNA]</scope>
    <source>
        <strain evidence="10 11">JBL SC #1</strain>
    </source>
</reference>
<dbReference type="PANTHER" id="PTHR17271">
    <property type="entry name" value="PLECKSTRIN HOMOLOGY PH DOMAIN-CONTAINING PROTEIN"/>
    <property type="match status" value="1"/>
</dbReference>
<organism evidence="10 11">
    <name type="scientific">Anolis carolinensis</name>
    <name type="common">Green anole</name>
    <name type="synonym">American chameleon</name>
    <dbReference type="NCBI Taxonomy" id="28377"/>
    <lineage>
        <taxon>Eukaryota</taxon>
        <taxon>Metazoa</taxon>
        <taxon>Chordata</taxon>
        <taxon>Craniata</taxon>
        <taxon>Vertebrata</taxon>
        <taxon>Euteleostomi</taxon>
        <taxon>Lepidosauria</taxon>
        <taxon>Squamata</taxon>
        <taxon>Bifurcata</taxon>
        <taxon>Unidentata</taxon>
        <taxon>Episquamata</taxon>
        <taxon>Toxicofera</taxon>
        <taxon>Iguania</taxon>
        <taxon>Dactyloidae</taxon>
        <taxon>Anolis</taxon>
    </lineage>
</organism>
<dbReference type="Ensembl" id="ENSACAT00000015580.4">
    <property type="protein sequence ID" value="ENSACAP00000015271.4"/>
    <property type="gene ID" value="ENSACAG00000015492.4"/>
</dbReference>
<feature type="compositionally biased region" description="Basic and acidic residues" evidence="8">
    <location>
        <begin position="342"/>
        <end position="353"/>
    </location>
</feature>
<evidence type="ECO:0000256" key="1">
    <source>
        <dbReference type="ARBA" id="ARBA00004245"/>
    </source>
</evidence>
<sequence>MSEMAEPVTCEKFEANVFAKSRCQNCFRTVAAHQCGNQEVKEKAVKTSDFAVDSKESSACDPWDPLCILVPQCELYVCVGSEDKTESWQESLEYTQLSCKVEDETEEASPCPDANTLLGIETDTNDTLPTDWEMTRLLNSILGSDKGDMMYYAGQKQAVQPESLPSDRPRWAEAAPSGRTESKSRPKTECRTTSQDDGDSRRKRQADSSYFSLERQKSDPTRASSPSPAGRSTLLVHGNAKATGGWPASSVSSVDSDMSWRTSGSHESRHGLMRQEYTVLADVPKTKRLNHRQAFEKDRSSSRTQSPGRAEVERIFGLERRKSETLEAFQALEEGLLERLDSKTLKLAKEGRLVRRQSSPTLRKEPLPANKKLPWESGQPSKSGGESLRSGRQSQRPERTGRSQGESLRSRSPAQQPERESRSRGTGVQHPAAPLSQRAEKKRPEEPVRTPRAPLCSGRQTDSGRKSHPETVHLKVSSKTPDTKWKTCLDVLHIAKPAKSVDKSQVSHKRPLERYKESDRKARGKPLLPVDTSERVREDSRDRQEAARAFSPGRGTAAREKTGQAPSPPRHREVSRGTQGETRSTVNSGRDLGVTLKSHRDAGGMFSLGRSSGGSQQESRRSLSPGRCRESNWKDLGEARRSPSPGRLMEGICACSSQGRCCAVSELYAENSWKSQRVAARNQSDWPSKEAPSSFTHSMKENSECKYCSKSLCPTSLPVPEQRRTGQEQLPRSLRPESSSRSQEGSLCHVHPMQLLEREWTSQREHQHTITPEQSPVESNLRTHRDPPGWVEEENQEDQSPMRPELQMGNSWNNEEKLFHQHELDGGQPPKSTCSPRSHDPYLDTSKKHKPDLLNFKKGWMSILDEPGEWTKHWFVLTDSSLRYYRDSNAEEADDLDGEIDLRSCTDVTEYAVQRNYGFQIHTKDGVFTLSAMTSGIRRNWIEALRKSIRPTSVPDVTKLSDCNKENSFRGYGSPKSSIRPEEQRPSAGPEAISRGSHRKADGQHHAFDYVELSPLQQGSQLSHGSPQRTRGSARATEAAAGKREDLERDLALRWEERRKWFESPASGVLQTDGPAGDLCQKGQEPPGPHLSETQKSRLSEEIEKKWQELERLPLKDSKRIPLMALLNQGKGNQGEKNEALEKEVQVLRSQLESFRAHNVAKSHKDGQVPRGYISQEACERSLAEMETSHQQVMTEMQRHHQREVERLQLEKERLLSEEASATAAAIEALKKAHRDELNKELSRTRNFQKSGSNADILQQQHQSDVESMKRELQVLSEQYSQKCLEIGDLVHKAEEQEHMLQRCQQEGKELLRQNQELQRRLSEEIGQLRAFITAQVSGDGSSHNSERNSCELEVLLRVKENELQYLKQEVQCLREEIQMMQKDKRFASGKYQDVYAELNHIKRRSEREIEQLKEHLRLAMAALQEKEMMHNSIG</sequence>
<feature type="compositionally biased region" description="Polar residues" evidence="8">
    <location>
        <begin position="576"/>
        <end position="588"/>
    </location>
</feature>
<proteinExistence type="predicted"/>
<feature type="region of interest" description="Disordered" evidence="8">
    <location>
        <begin position="1018"/>
        <end position="1045"/>
    </location>
</feature>
<feature type="compositionally biased region" description="Polar residues" evidence="8">
    <location>
        <begin position="1018"/>
        <end position="1031"/>
    </location>
</feature>
<feature type="coiled-coil region" evidence="7">
    <location>
        <begin position="1259"/>
        <end position="1328"/>
    </location>
</feature>
<feature type="compositionally biased region" description="Basic and acidic residues" evidence="8">
    <location>
        <begin position="532"/>
        <end position="546"/>
    </location>
</feature>
<dbReference type="Pfam" id="PF00169">
    <property type="entry name" value="PH"/>
    <property type="match status" value="1"/>
</dbReference>
<evidence type="ECO:0000313" key="10">
    <source>
        <dbReference type="Ensembl" id="ENSACAP00000015271.4"/>
    </source>
</evidence>
<dbReference type="Proteomes" id="UP000001646">
    <property type="component" value="Chromosome 5"/>
</dbReference>
<dbReference type="InterPro" id="IPR052223">
    <property type="entry name" value="Actin_Cytoskeleton_Reg"/>
</dbReference>
<feature type="compositionally biased region" description="Polar residues" evidence="8">
    <location>
        <begin position="402"/>
        <end position="415"/>
    </location>
</feature>
<dbReference type="PROSITE" id="PS50003">
    <property type="entry name" value="PH_DOMAIN"/>
    <property type="match status" value="1"/>
</dbReference>
<dbReference type="SMART" id="SM00233">
    <property type="entry name" value="PH"/>
    <property type="match status" value="1"/>
</dbReference>
<evidence type="ECO:0000256" key="7">
    <source>
        <dbReference type="SAM" id="Coils"/>
    </source>
</evidence>
<dbReference type="GO" id="GO:1900026">
    <property type="term" value="P:positive regulation of substrate adhesion-dependent cell spreading"/>
    <property type="evidence" value="ECO:0000318"/>
    <property type="project" value="GO_Central"/>
</dbReference>
<feature type="coiled-coil region" evidence="7">
    <location>
        <begin position="1357"/>
        <end position="1430"/>
    </location>
</feature>
<keyword evidence="5" id="KW-0009">Actin-binding</keyword>
<feature type="compositionally biased region" description="Low complexity" evidence="8">
    <location>
        <begin position="607"/>
        <end position="617"/>
    </location>
</feature>
<dbReference type="STRING" id="28377.ENSACAP00000015271"/>
<dbReference type="GeneTree" id="ENSGT00940000157340"/>
<keyword evidence="11" id="KW-1185">Reference proteome</keyword>
<dbReference type="CDD" id="cd13275">
    <property type="entry name" value="PH_M-RIP"/>
    <property type="match status" value="1"/>
</dbReference>
<feature type="compositionally biased region" description="Polar residues" evidence="8">
    <location>
        <begin position="769"/>
        <end position="780"/>
    </location>
</feature>
<dbReference type="SUPFAM" id="SSF50729">
    <property type="entry name" value="PH domain-like"/>
    <property type="match status" value="1"/>
</dbReference>
<keyword evidence="2" id="KW-0963">Cytoplasm</keyword>
<keyword evidence="6" id="KW-0206">Cytoskeleton</keyword>
<evidence type="ECO:0000256" key="8">
    <source>
        <dbReference type="SAM" id="MobiDB-lite"/>
    </source>
</evidence>
<feature type="compositionally biased region" description="Basic and acidic residues" evidence="8">
    <location>
        <begin position="627"/>
        <end position="641"/>
    </location>
</feature>
<dbReference type="GO" id="GO:0051015">
    <property type="term" value="F:actin filament binding"/>
    <property type="evidence" value="ECO:0000318"/>
    <property type="project" value="GO_Central"/>
</dbReference>
<dbReference type="OrthoDB" id="9942268at2759"/>
<dbReference type="CTD" id="11078"/>
<dbReference type="PANTHER" id="PTHR17271:SF10">
    <property type="entry name" value="TRIO AND F-ACTIN-BINDING PROTEIN"/>
    <property type="match status" value="1"/>
</dbReference>
<evidence type="ECO:0000256" key="2">
    <source>
        <dbReference type="ARBA" id="ARBA00022490"/>
    </source>
</evidence>
<dbReference type="Gene3D" id="2.30.29.30">
    <property type="entry name" value="Pleckstrin-homology domain (PH domain)/Phosphotyrosine-binding domain (PTB)"/>
    <property type="match status" value="1"/>
</dbReference>
<name>G1KR83_ANOCA</name>
<reference evidence="10" key="3">
    <citation type="submission" date="2025-09" db="UniProtKB">
        <authorList>
            <consortium name="Ensembl"/>
        </authorList>
    </citation>
    <scope>IDENTIFICATION</scope>
</reference>
<dbReference type="RefSeq" id="XP_008108904.1">
    <property type="nucleotide sequence ID" value="XM_008110697.3"/>
</dbReference>
<feature type="coiled-coil region" evidence="7">
    <location>
        <begin position="1131"/>
        <end position="1158"/>
    </location>
</feature>
<dbReference type="InterPro" id="IPR039597">
    <property type="entry name" value="M-RIP_PH"/>
</dbReference>
<feature type="region of interest" description="Disordered" evidence="8">
    <location>
        <begin position="1065"/>
        <end position="1100"/>
    </location>
</feature>
<feature type="compositionally biased region" description="Basic and acidic residues" evidence="8">
    <location>
        <begin position="180"/>
        <end position="190"/>
    </location>
</feature>
<gene>
    <name evidence="10" type="primary">triobp</name>
</gene>
<dbReference type="Bgee" id="ENSACAG00000015492">
    <property type="expression patterns" value="Expressed in ovary and 13 other cell types or tissues"/>
</dbReference>
<dbReference type="GO" id="GO:0007605">
    <property type="term" value="P:sensory perception of sound"/>
    <property type="evidence" value="ECO:0007669"/>
    <property type="project" value="Ensembl"/>
</dbReference>
<dbReference type="HOGENOM" id="CLU_011327_1_0_1"/>
<feature type="region of interest" description="Disordered" evidence="8">
    <location>
        <begin position="292"/>
        <end position="317"/>
    </location>
</feature>
<accession>G1KR83</accession>
<feature type="region of interest" description="Disordered" evidence="8">
    <location>
        <begin position="157"/>
        <end position="269"/>
    </location>
</feature>
<feature type="compositionally biased region" description="Basic and acidic residues" evidence="8">
    <location>
        <begin position="438"/>
        <end position="449"/>
    </location>
</feature>
<feature type="region of interest" description="Disordered" evidence="8">
    <location>
        <begin position="342"/>
        <end position="647"/>
    </location>
</feature>
<feature type="region of interest" description="Disordered" evidence="8">
    <location>
        <begin position="955"/>
        <end position="1001"/>
    </location>
</feature>
<feature type="compositionally biased region" description="Basic and acidic residues" evidence="8">
    <location>
        <begin position="510"/>
        <end position="521"/>
    </location>
</feature>
<comment type="subcellular location">
    <subcellularLocation>
        <location evidence="1">Cytoplasm</location>
        <location evidence="1">Cytoskeleton</location>
    </subcellularLocation>
</comment>
<keyword evidence="4 7" id="KW-0175">Coiled coil</keyword>
<dbReference type="InParanoid" id="G1KR83"/>
<protein>
    <submittedName>
        <fullName evidence="10">TRIO and F-actin binding protein</fullName>
    </submittedName>
</protein>
<dbReference type="GO" id="GO:0060088">
    <property type="term" value="P:auditory receptor cell stereocilium organization"/>
    <property type="evidence" value="ECO:0007669"/>
    <property type="project" value="Ensembl"/>
</dbReference>
<evidence type="ECO:0000259" key="9">
    <source>
        <dbReference type="PROSITE" id="PS50003"/>
    </source>
</evidence>
<evidence type="ECO:0000256" key="3">
    <source>
        <dbReference type="ARBA" id="ARBA00022553"/>
    </source>
</evidence>
<feature type="compositionally biased region" description="Low complexity" evidence="8">
    <location>
        <begin position="729"/>
        <end position="744"/>
    </location>
</feature>
<reference evidence="10" key="2">
    <citation type="submission" date="2025-08" db="UniProtKB">
        <authorList>
            <consortium name="Ensembl"/>
        </authorList>
    </citation>
    <scope>IDENTIFICATION</scope>
</reference>
<feature type="region of interest" description="Disordered" evidence="8">
    <location>
        <begin position="822"/>
        <end position="848"/>
    </location>
</feature>
<dbReference type="GO" id="GO:0015629">
    <property type="term" value="C:actin cytoskeleton"/>
    <property type="evidence" value="ECO:0000318"/>
    <property type="project" value="GO_Central"/>
</dbReference>
<dbReference type="GO" id="GO:0120044">
    <property type="term" value="C:stereocilium base"/>
    <property type="evidence" value="ECO:0007669"/>
    <property type="project" value="Ensembl"/>
</dbReference>
<dbReference type="eggNOG" id="KOG4807">
    <property type="taxonomic scope" value="Eukaryota"/>
</dbReference>
<feature type="region of interest" description="Disordered" evidence="8">
    <location>
        <begin position="718"/>
        <end position="750"/>
    </location>
</feature>
<dbReference type="InterPro" id="IPR011993">
    <property type="entry name" value="PH-like_dom_sf"/>
</dbReference>
<evidence type="ECO:0000256" key="6">
    <source>
        <dbReference type="ARBA" id="ARBA00023212"/>
    </source>
</evidence>
<dbReference type="InterPro" id="IPR001849">
    <property type="entry name" value="PH_domain"/>
</dbReference>
<evidence type="ECO:0000256" key="5">
    <source>
        <dbReference type="ARBA" id="ARBA00023203"/>
    </source>
</evidence>
<feature type="domain" description="PH" evidence="9">
    <location>
        <begin position="854"/>
        <end position="950"/>
    </location>
</feature>